<evidence type="ECO:0000313" key="2">
    <source>
        <dbReference type="EMBL" id="KAJ1152332.1"/>
    </source>
</evidence>
<feature type="compositionally biased region" description="Basic and acidic residues" evidence="1">
    <location>
        <begin position="102"/>
        <end position="145"/>
    </location>
</feature>
<proteinExistence type="predicted"/>
<comment type="caution">
    <text evidence="2">The sequence shown here is derived from an EMBL/GenBank/DDBJ whole genome shotgun (WGS) entry which is preliminary data.</text>
</comment>
<dbReference type="Proteomes" id="UP001066276">
    <property type="component" value="Chromosome 5"/>
</dbReference>
<feature type="compositionally biased region" description="Basic and acidic residues" evidence="1">
    <location>
        <begin position="72"/>
        <end position="95"/>
    </location>
</feature>
<keyword evidence="3" id="KW-1185">Reference proteome</keyword>
<gene>
    <name evidence="2" type="ORF">NDU88_005107</name>
</gene>
<accession>A0AAV7RKL1</accession>
<name>A0AAV7RKL1_PLEWA</name>
<feature type="region of interest" description="Disordered" evidence="1">
    <location>
        <begin position="1"/>
        <end position="145"/>
    </location>
</feature>
<organism evidence="2 3">
    <name type="scientific">Pleurodeles waltl</name>
    <name type="common">Iberian ribbed newt</name>
    <dbReference type="NCBI Taxonomy" id="8319"/>
    <lineage>
        <taxon>Eukaryota</taxon>
        <taxon>Metazoa</taxon>
        <taxon>Chordata</taxon>
        <taxon>Craniata</taxon>
        <taxon>Vertebrata</taxon>
        <taxon>Euteleostomi</taxon>
        <taxon>Amphibia</taxon>
        <taxon>Batrachia</taxon>
        <taxon>Caudata</taxon>
        <taxon>Salamandroidea</taxon>
        <taxon>Salamandridae</taxon>
        <taxon>Pleurodelinae</taxon>
        <taxon>Pleurodeles</taxon>
    </lineage>
</organism>
<evidence type="ECO:0000256" key="1">
    <source>
        <dbReference type="SAM" id="MobiDB-lite"/>
    </source>
</evidence>
<feature type="compositionally biased region" description="Basic residues" evidence="1">
    <location>
        <begin position="56"/>
        <end position="71"/>
    </location>
</feature>
<dbReference type="AlphaFoldDB" id="A0AAV7RKL1"/>
<sequence length="170" mass="19436">MGKNSRGAERRCCAGTKTTKPAAAQQPLRPTVGRTGGDEASRPATLCILTLSHGHQGNKRPSRLFKKKRQKRQAENVEERKTIQTRGRTRETGENKKKKRERYSEERNRKETITQKEKDKASKKEKRRPNDGKRGTDQTKGKERESISVVILIIQNQHLCILLSFHVPPE</sequence>
<evidence type="ECO:0000313" key="3">
    <source>
        <dbReference type="Proteomes" id="UP001066276"/>
    </source>
</evidence>
<dbReference type="EMBL" id="JANPWB010000009">
    <property type="protein sequence ID" value="KAJ1152332.1"/>
    <property type="molecule type" value="Genomic_DNA"/>
</dbReference>
<protein>
    <submittedName>
        <fullName evidence="2">Uncharacterized protein</fullName>
    </submittedName>
</protein>
<feature type="compositionally biased region" description="Basic and acidic residues" evidence="1">
    <location>
        <begin position="1"/>
        <end position="12"/>
    </location>
</feature>
<reference evidence="2" key="1">
    <citation type="journal article" date="2022" name="bioRxiv">
        <title>Sequencing and chromosome-scale assembly of the giantPleurodeles waltlgenome.</title>
        <authorList>
            <person name="Brown T."/>
            <person name="Elewa A."/>
            <person name="Iarovenko S."/>
            <person name="Subramanian E."/>
            <person name="Araus A.J."/>
            <person name="Petzold A."/>
            <person name="Susuki M."/>
            <person name="Suzuki K.-i.T."/>
            <person name="Hayashi T."/>
            <person name="Toyoda A."/>
            <person name="Oliveira C."/>
            <person name="Osipova E."/>
            <person name="Leigh N.D."/>
            <person name="Simon A."/>
            <person name="Yun M.H."/>
        </authorList>
    </citation>
    <scope>NUCLEOTIDE SEQUENCE</scope>
    <source>
        <strain evidence="2">20211129_DDA</strain>
        <tissue evidence="2">Liver</tissue>
    </source>
</reference>